<feature type="region of interest" description="Disordered" evidence="1">
    <location>
        <begin position="126"/>
        <end position="169"/>
    </location>
</feature>
<dbReference type="EMBL" id="BNCO01000016">
    <property type="protein sequence ID" value="GIL53803.1"/>
    <property type="molecule type" value="Genomic_DNA"/>
</dbReference>
<proteinExistence type="predicted"/>
<protein>
    <submittedName>
        <fullName evidence="2">Uncharacterized protein</fullName>
    </submittedName>
</protein>
<reference evidence="2" key="1">
    <citation type="journal article" date="2021" name="Proc. Natl. Acad. Sci. U.S.A.">
        <title>Three genomes in the algal genus Volvox reveal the fate of a haploid sex-determining region after a transition to homothallism.</title>
        <authorList>
            <person name="Yamamoto K."/>
            <person name="Hamaji T."/>
            <person name="Kawai-Toyooka H."/>
            <person name="Matsuzaki R."/>
            <person name="Takahashi F."/>
            <person name="Nishimura Y."/>
            <person name="Kawachi M."/>
            <person name="Noguchi H."/>
            <person name="Minakuchi Y."/>
            <person name="Umen J.G."/>
            <person name="Toyoda A."/>
            <person name="Nozaki H."/>
        </authorList>
    </citation>
    <scope>NUCLEOTIDE SEQUENCE</scope>
    <source>
        <strain evidence="2">NIES-3780</strain>
    </source>
</reference>
<comment type="caution">
    <text evidence="2">The sequence shown here is derived from an EMBL/GenBank/DDBJ whole genome shotgun (WGS) entry which is preliminary data.</text>
</comment>
<feature type="non-terminal residue" evidence="2">
    <location>
        <position position="1"/>
    </location>
</feature>
<evidence type="ECO:0000313" key="3">
    <source>
        <dbReference type="Proteomes" id="UP000747399"/>
    </source>
</evidence>
<name>A0A8J4EZW9_9CHLO</name>
<evidence type="ECO:0000256" key="1">
    <source>
        <dbReference type="SAM" id="MobiDB-lite"/>
    </source>
</evidence>
<feature type="compositionally biased region" description="Pro residues" evidence="1">
    <location>
        <begin position="19"/>
        <end position="28"/>
    </location>
</feature>
<gene>
    <name evidence="2" type="ORF">Vafri_9447</name>
</gene>
<sequence>PPAFLFNTPPSPFSLPILFPPPPPPPPHTHQIPPQWSSPAPLPHLPLPKDVLSYVPPQTSSSSSFSLLHPPPILTKTYGKRTEVFLPSSDTASPAEYPISQTHGHRTPVLPRFHFPLRNCEGGGKWQCGSKPTSHVAGHPPSPSPSSSSLSSASTSTKNAPAPRSAAARRFASASCSARRFFA</sequence>
<organism evidence="2 3">
    <name type="scientific">Volvox africanus</name>
    <dbReference type="NCBI Taxonomy" id="51714"/>
    <lineage>
        <taxon>Eukaryota</taxon>
        <taxon>Viridiplantae</taxon>
        <taxon>Chlorophyta</taxon>
        <taxon>core chlorophytes</taxon>
        <taxon>Chlorophyceae</taxon>
        <taxon>CS clade</taxon>
        <taxon>Chlamydomonadales</taxon>
        <taxon>Volvocaceae</taxon>
        <taxon>Volvox</taxon>
    </lineage>
</organism>
<feature type="compositionally biased region" description="Low complexity" evidence="1">
    <location>
        <begin position="145"/>
        <end position="169"/>
    </location>
</feature>
<dbReference type="Proteomes" id="UP000747399">
    <property type="component" value="Unassembled WGS sequence"/>
</dbReference>
<dbReference type="AlphaFoldDB" id="A0A8J4EZW9"/>
<feature type="region of interest" description="Disordered" evidence="1">
    <location>
        <begin position="19"/>
        <end position="41"/>
    </location>
</feature>
<accession>A0A8J4EZW9</accession>
<keyword evidence="3" id="KW-1185">Reference proteome</keyword>
<evidence type="ECO:0000313" key="2">
    <source>
        <dbReference type="EMBL" id="GIL53803.1"/>
    </source>
</evidence>
<feature type="non-terminal residue" evidence="2">
    <location>
        <position position="183"/>
    </location>
</feature>